<evidence type="ECO:0000313" key="3">
    <source>
        <dbReference type="Proteomes" id="UP000037446"/>
    </source>
</evidence>
<protein>
    <submittedName>
        <fullName evidence="2">Notch2 protein</fullName>
    </submittedName>
</protein>
<dbReference type="AlphaFoldDB" id="A0A0L1KGL3"/>
<reference evidence="2" key="1">
    <citation type="submission" date="2015-02" db="EMBL/GenBank/DDBJ databases">
        <authorList>
            <person name="Chooi Y.-H."/>
        </authorList>
    </citation>
    <scope>NUCLEOTIDE SEQUENCE [LARGE SCALE GENOMIC DNA]</scope>
    <source>
        <strain evidence="2">LAMA 915</strain>
    </source>
</reference>
<organism evidence="2 3">
    <name type="scientific">Qipengyuania citrea LAMA 915</name>
    <dbReference type="NCBI Taxonomy" id="1306953"/>
    <lineage>
        <taxon>Bacteria</taxon>
        <taxon>Pseudomonadati</taxon>
        <taxon>Pseudomonadota</taxon>
        <taxon>Alphaproteobacteria</taxon>
        <taxon>Sphingomonadales</taxon>
        <taxon>Erythrobacteraceae</taxon>
        <taxon>Qipengyuania</taxon>
    </lineage>
</organism>
<sequence length="64" mass="6604">MTTVAAIVIAAVDRIEGGFAAPVVVSFGLLRLAVLGMVMFRRFGFSFKGTSGLIGAAAKQRGTT</sequence>
<keyword evidence="1" id="KW-0472">Membrane</keyword>
<accession>A0A0L1KGL3</accession>
<dbReference type="Proteomes" id="UP000037446">
    <property type="component" value="Unassembled WGS sequence"/>
</dbReference>
<proteinExistence type="predicted"/>
<evidence type="ECO:0000256" key="1">
    <source>
        <dbReference type="SAM" id="Phobius"/>
    </source>
</evidence>
<comment type="caution">
    <text evidence="2">The sequence shown here is derived from an EMBL/GenBank/DDBJ whole genome shotgun (WGS) entry which is preliminary data.</text>
</comment>
<feature type="transmembrane region" description="Helical" evidence="1">
    <location>
        <begin position="19"/>
        <end position="40"/>
    </location>
</feature>
<name>A0A0L1KGL3_9SPHN</name>
<dbReference type="EMBL" id="JYNE01000015">
    <property type="protein sequence ID" value="KNH03220.1"/>
    <property type="molecule type" value="Genomic_DNA"/>
</dbReference>
<keyword evidence="1" id="KW-1133">Transmembrane helix</keyword>
<keyword evidence="1" id="KW-0812">Transmembrane</keyword>
<evidence type="ECO:0000313" key="2">
    <source>
        <dbReference type="EMBL" id="KNH03220.1"/>
    </source>
</evidence>
<gene>
    <name evidence="2" type="ORF">J121_1807</name>
</gene>
<dbReference type="PATRIC" id="fig|1306953.7.peg.1857"/>
<dbReference type="STRING" id="1306953.J121_1807"/>